<dbReference type="SUPFAM" id="SSF52540">
    <property type="entry name" value="P-loop containing nucleoside triphosphate hydrolases"/>
    <property type="match status" value="1"/>
</dbReference>
<dbReference type="InterPro" id="IPR011990">
    <property type="entry name" value="TPR-like_helical_dom_sf"/>
</dbReference>
<dbReference type="InterPro" id="IPR031350">
    <property type="entry name" value="Goodbye_dom"/>
</dbReference>
<evidence type="ECO:0008006" key="7">
    <source>
        <dbReference type="Google" id="ProtNLM"/>
    </source>
</evidence>
<dbReference type="InterPro" id="IPR027417">
    <property type="entry name" value="P-loop_NTPase"/>
</dbReference>
<dbReference type="PANTHER" id="PTHR10039:SF17">
    <property type="entry name" value="FUNGAL STAND N-TERMINAL GOODBYE DOMAIN-CONTAINING PROTEIN-RELATED"/>
    <property type="match status" value="1"/>
</dbReference>
<sequence>MDVTAPEEWMQNMWDRASEEFRDICGESLTRPGSEITSFEDVQRRIEDAGLAVAENDKLKWDKAKKVGLKSLKYLKVLVGVISQASAFTPIPAVAADVTSSALGFVFDIPQAIKDYNDAVDQVFSEISAVLAQFHIYSSMERIDPALSKQIHLVLTSFVKLCAHVVKYRQGSRRARLLRQLKSIFEEDSGLADEMTEFKRVLQQQRDVEGTFTLATVVETRGDVAILLEQFIVFGKTTEETHLVVQETQKNVQALKDDVDRIKILNKLRDTLGVSPTIPLDAKTTQTCTGIANQCLSGTGEWIWTQPDFIAWTASRSVKDKHSTVSPAHTLFLTGPPSSGKTSVAALIAKRLEAHKEEDRLYVAHYFFPPSTQKVDNAQTNVVLTALKHMAFQLARVDPTVCKALAKAVVDGKPDRFDSGLETLWRELKIGAPGSGAVHYLVFDGIEYLSDEQAEMLLKLVFGARLAGDTAGRVRVLLSGTNERFENSKVALVEGVLRVRMEDHNEPDMRIAVKHALHEHGMLQNAREGSAQQRAYDKIVPKLPKNVKGSYCAAIWSRSRAATVDHEVAIKNLQRSLTTEEIRELNELLKWVLFTKGTIRLDRLEAAMFLFSNTESLASLQYIIKHKYSAVLKVEDSYVYTQDGVKDYLEKDRDAANPSAESSTISMTIQINNVNQELCAHFLWDLAHKSIRDKFKFDFDGDMSSGLVSGGGRGVIAVDEFEGHCTIVQRAFHYLRNAPQEQTAQIGSYLVCWLPFHLQKIWELEDQDKGKLTAEMRTEIGQNLYLLFRDSEAFLRHKDSFQDTYWTADEMRGLQKWVMDSAVTRKLDARWRDVVQQATNPVRGFMKEFATVLVKGLLRERSWKADNACLWLRGFVEVDAGRGTVKDWEQVGAWCQKFLDLPDTLLDSLWYERLAEASSPAFNGPLGNLKVTRLIWQRAAEMKEPSWLCYRGLGLTYYTEKRLPEAITQVELALQKAGEEEALPPPGAGTIVDLHLLLGAYAYQSGDMQSAAQHYLHACESQDPEQVKKGQLGQLKAQLSILDAKERQEPLKRQLAAPGGEAQLTSILKSSGLRPRERSSDGELMQTIVQVLKVATPPLLNDHPRSEQAAEAHSVLLYGRGVAAYTYRVVANDSIKPDPVMEALRLWHACRDQTENRLDHFNELAKLAADPRAQQWSNNGDAVGFSGRTAPGAIRRTGESQERAASAPDNDSYGLSNLFKTLMQCNDSKNAGIALALLGPPDLVAEALRFDGQEVVDEAEKLAIEYHKSERMPGEDETMAYKRWVAPRAESLVDTVKRLAKETVQAVHSAVPDAAQQERRVEEAKAYVLNAQEVIATQNADEITVMAHGVLRSRLDGMRQNELLDIGRWWGRCEGRTADGARCPNTCDWQHDFYDCLYCTSREFCGDCLARLRYPDAESVKITWCKFPPQGDQFYVGLRASRVRVPEMRPIDGDEGIFEFRYAQGPEENFISVKDWKEGLAKEWGIEI</sequence>
<dbReference type="Gene3D" id="1.25.40.10">
    <property type="entry name" value="Tetratricopeptide repeat domain"/>
    <property type="match status" value="1"/>
</dbReference>
<protein>
    <recommendedName>
        <fullName evidence="7">Fungal STAND N-terminal Goodbye domain-containing protein</fullName>
    </recommendedName>
</protein>
<dbReference type="Gene3D" id="3.40.50.300">
    <property type="entry name" value="P-loop containing nucleotide triphosphate hydrolases"/>
    <property type="match status" value="1"/>
</dbReference>
<keyword evidence="6" id="KW-1185">Reference proteome</keyword>
<evidence type="ECO:0000259" key="3">
    <source>
        <dbReference type="Pfam" id="PF17109"/>
    </source>
</evidence>
<dbReference type="Pfam" id="PF17109">
    <property type="entry name" value="Goodbye"/>
    <property type="match status" value="1"/>
</dbReference>
<dbReference type="Proteomes" id="UP001221142">
    <property type="component" value="Unassembled WGS sequence"/>
</dbReference>
<keyword evidence="1" id="KW-0677">Repeat</keyword>
<feature type="domain" description="Fungal STAND N-terminal Goodbye" evidence="3">
    <location>
        <begin position="14"/>
        <end position="137"/>
    </location>
</feature>
<evidence type="ECO:0000256" key="2">
    <source>
        <dbReference type="SAM" id="MobiDB-lite"/>
    </source>
</evidence>
<organism evidence="5 6">
    <name type="scientific">Roridomyces roridus</name>
    <dbReference type="NCBI Taxonomy" id="1738132"/>
    <lineage>
        <taxon>Eukaryota</taxon>
        <taxon>Fungi</taxon>
        <taxon>Dikarya</taxon>
        <taxon>Basidiomycota</taxon>
        <taxon>Agaricomycotina</taxon>
        <taxon>Agaricomycetes</taxon>
        <taxon>Agaricomycetidae</taxon>
        <taxon>Agaricales</taxon>
        <taxon>Marasmiineae</taxon>
        <taxon>Mycenaceae</taxon>
        <taxon>Roridomyces</taxon>
    </lineage>
</organism>
<comment type="caution">
    <text evidence="5">The sequence shown here is derived from an EMBL/GenBank/DDBJ whole genome shotgun (WGS) entry which is preliminary data.</text>
</comment>
<evidence type="ECO:0000313" key="5">
    <source>
        <dbReference type="EMBL" id="KAJ7619316.1"/>
    </source>
</evidence>
<dbReference type="SUPFAM" id="SSF81901">
    <property type="entry name" value="HCP-like"/>
    <property type="match status" value="1"/>
</dbReference>
<evidence type="ECO:0000259" key="4">
    <source>
        <dbReference type="Pfam" id="PF24883"/>
    </source>
</evidence>
<name>A0AAD7FGS3_9AGAR</name>
<dbReference type="Pfam" id="PF24883">
    <property type="entry name" value="NPHP3_N"/>
    <property type="match status" value="1"/>
</dbReference>
<feature type="domain" description="Nephrocystin 3-like N-terminal" evidence="4">
    <location>
        <begin position="298"/>
        <end position="479"/>
    </location>
</feature>
<gene>
    <name evidence="5" type="ORF">FB45DRAFT_1095358</name>
</gene>
<dbReference type="PANTHER" id="PTHR10039">
    <property type="entry name" value="AMELOGENIN"/>
    <property type="match status" value="1"/>
</dbReference>
<feature type="region of interest" description="Disordered" evidence="2">
    <location>
        <begin position="1178"/>
        <end position="1210"/>
    </location>
</feature>
<evidence type="ECO:0000313" key="6">
    <source>
        <dbReference type="Proteomes" id="UP001221142"/>
    </source>
</evidence>
<proteinExistence type="predicted"/>
<accession>A0AAD7FGS3</accession>
<dbReference type="InterPro" id="IPR056884">
    <property type="entry name" value="NPHP3-like_N"/>
</dbReference>
<evidence type="ECO:0000256" key="1">
    <source>
        <dbReference type="ARBA" id="ARBA00022737"/>
    </source>
</evidence>
<dbReference type="EMBL" id="JARKIF010000018">
    <property type="protein sequence ID" value="KAJ7619316.1"/>
    <property type="molecule type" value="Genomic_DNA"/>
</dbReference>
<reference evidence="5" key="1">
    <citation type="submission" date="2023-03" db="EMBL/GenBank/DDBJ databases">
        <title>Massive genome expansion in bonnet fungi (Mycena s.s.) driven by repeated elements and novel gene families across ecological guilds.</title>
        <authorList>
            <consortium name="Lawrence Berkeley National Laboratory"/>
            <person name="Harder C.B."/>
            <person name="Miyauchi S."/>
            <person name="Viragh M."/>
            <person name="Kuo A."/>
            <person name="Thoen E."/>
            <person name="Andreopoulos B."/>
            <person name="Lu D."/>
            <person name="Skrede I."/>
            <person name="Drula E."/>
            <person name="Henrissat B."/>
            <person name="Morin E."/>
            <person name="Kohler A."/>
            <person name="Barry K."/>
            <person name="LaButti K."/>
            <person name="Morin E."/>
            <person name="Salamov A."/>
            <person name="Lipzen A."/>
            <person name="Mereny Z."/>
            <person name="Hegedus B."/>
            <person name="Baldrian P."/>
            <person name="Stursova M."/>
            <person name="Weitz H."/>
            <person name="Taylor A."/>
            <person name="Grigoriev I.V."/>
            <person name="Nagy L.G."/>
            <person name="Martin F."/>
            <person name="Kauserud H."/>
        </authorList>
    </citation>
    <scope>NUCLEOTIDE SEQUENCE</scope>
    <source>
        <strain evidence="5">9284</strain>
    </source>
</reference>